<evidence type="ECO:0000313" key="3">
    <source>
        <dbReference type="Proteomes" id="UP000001070"/>
    </source>
</evidence>
<evidence type="ECO:0000313" key="2">
    <source>
        <dbReference type="EMBL" id="EDW04067.1"/>
    </source>
</evidence>
<feature type="compositionally biased region" description="Polar residues" evidence="1">
    <location>
        <begin position="383"/>
        <end position="415"/>
    </location>
</feature>
<sequence length="663" mass="75050">MNFNFNAPIYRMPMLAIESQQQSMYQQSTYLDQSQTAVVVQQSHMSQSSWSMSMPSSLQVHHPQMVPNSLYFSAQWQPTRPQRAPMHGRFTYMPNRASNQNYAAGSADGQTSYMQQSRGGFYMPRQQQQRAHGGGGGSQRPAKQLTRNTTTQTYSIVKRCRDAAIQTDVIEEATPLGKYKHQATNTDEVKRESSNFSNTFESTSLPAVQQSGRRNSEIVLPQQRLKDLTHISLMGSDIAERLSMTHCQRPCFKKIDTLCARLKQDLLRPDGVLPNINSQGIAWAVKDFIFVFTRIVNCWIILKGYIYNTPPGLDKIKDELPIGFMTAFDLWQICTLTFAGFLIRSFVNLNTMLQKQKNSFCNNNKNNTNNNSTSNENSSESNLGNKTHNGSGASQVGLGASSTPHKNAQKTTTESLVGEPERTATDGIPKANNDLKYMYTMVKDSEEAQRCVNANGTYLKTGTYTPLKKDDTLMKHQSVMTPISIAKILPNATTKSNSIQLTTNPKCAPQPMESKLTTQASQNNVIPCLIHSVNISPREMGLMLYRLSGHIMKLTTIDKFFNKQFTLNYFRDFYERCQHQFTEVRIIILKCEGGAYNHINQAIHDLRRIVYVVSKDLKDHTNMELRLYTALYERSIINMLAKPPFRSHQFVHITGKPGEQLYI</sequence>
<feature type="compositionally biased region" description="Low complexity" evidence="1">
    <location>
        <begin position="361"/>
        <end position="382"/>
    </location>
</feature>
<dbReference type="GO" id="GO:0007283">
    <property type="term" value="P:spermatogenesis"/>
    <property type="evidence" value="ECO:0007669"/>
    <property type="project" value="EnsemblMetazoa"/>
</dbReference>
<dbReference type="HOGENOM" id="CLU_374803_0_0_1"/>
<proteinExistence type="predicted"/>
<evidence type="ECO:0000256" key="1">
    <source>
        <dbReference type="SAM" id="MobiDB-lite"/>
    </source>
</evidence>
<dbReference type="KEGG" id="dgr:6561940"/>
<dbReference type="AlphaFoldDB" id="B4JBW4"/>
<name>B4JBW4_DROGR</name>
<dbReference type="SMR" id="B4JBW4"/>
<gene>
    <name evidence="2" type="primary">Dgri\GH10176</name>
    <name evidence="2" type="ORF">Dgri_GH10176</name>
</gene>
<dbReference type="InParanoid" id="B4JBW4"/>
<dbReference type="OrthoDB" id="1742084at2759"/>
<dbReference type="PhylomeDB" id="B4JBW4"/>
<reference evidence="2 3" key="1">
    <citation type="journal article" date="2007" name="Nature">
        <title>Evolution of genes and genomes on the Drosophila phylogeny.</title>
        <authorList>
            <consortium name="Drosophila 12 Genomes Consortium"/>
            <person name="Clark A.G."/>
            <person name="Eisen M.B."/>
            <person name="Smith D.R."/>
            <person name="Bergman C.M."/>
            <person name="Oliver B."/>
            <person name="Markow T.A."/>
            <person name="Kaufman T.C."/>
            <person name="Kellis M."/>
            <person name="Gelbart W."/>
            <person name="Iyer V.N."/>
            <person name="Pollard D.A."/>
            <person name="Sackton T.B."/>
            <person name="Larracuente A.M."/>
            <person name="Singh N.D."/>
            <person name="Abad J.P."/>
            <person name="Abt D.N."/>
            <person name="Adryan B."/>
            <person name="Aguade M."/>
            <person name="Akashi H."/>
            <person name="Anderson W.W."/>
            <person name="Aquadro C.F."/>
            <person name="Ardell D.H."/>
            <person name="Arguello R."/>
            <person name="Artieri C.G."/>
            <person name="Barbash D.A."/>
            <person name="Barker D."/>
            <person name="Barsanti P."/>
            <person name="Batterham P."/>
            <person name="Batzoglou S."/>
            <person name="Begun D."/>
            <person name="Bhutkar A."/>
            <person name="Blanco E."/>
            <person name="Bosak S.A."/>
            <person name="Bradley R.K."/>
            <person name="Brand A.D."/>
            <person name="Brent M.R."/>
            <person name="Brooks A.N."/>
            <person name="Brown R.H."/>
            <person name="Butlin R.K."/>
            <person name="Caggese C."/>
            <person name="Calvi B.R."/>
            <person name="Bernardo de Carvalho A."/>
            <person name="Caspi A."/>
            <person name="Castrezana S."/>
            <person name="Celniker S.E."/>
            <person name="Chang J.L."/>
            <person name="Chapple C."/>
            <person name="Chatterji S."/>
            <person name="Chinwalla A."/>
            <person name="Civetta A."/>
            <person name="Clifton S.W."/>
            <person name="Comeron J.M."/>
            <person name="Costello J.C."/>
            <person name="Coyne J.A."/>
            <person name="Daub J."/>
            <person name="David R.G."/>
            <person name="Delcher A.L."/>
            <person name="Delehaunty K."/>
            <person name="Do C.B."/>
            <person name="Ebling H."/>
            <person name="Edwards K."/>
            <person name="Eickbush T."/>
            <person name="Evans J.D."/>
            <person name="Filipski A."/>
            <person name="Findeiss S."/>
            <person name="Freyhult E."/>
            <person name="Fulton L."/>
            <person name="Fulton R."/>
            <person name="Garcia A.C."/>
            <person name="Gardiner A."/>
            <person name="Garfield D.A."/>
            <person name="Garvin B.E."/>
            <person name="Gibson G."/>
            <person name="Gilbert D."/>
            <person name="Gnerre S."/>
            <person name="Godfrey J."/>
            <person name="Good R."/>
            <person name="Gotea V."/>
            <person name="Gravely B."/>
            <person name="Greenberg A.J."/>
            <person name="Griffiths-Jones S."/>
            <person name="Gross S."/>
            <person name="Guigo R."/>
            <person name="Gustafson E.A."/>
            <person name="Haerty W."/>
            <person name="Hahn M.W."/>
            <person name="Halligan D.L."/>
            <person name="Halpern A.L."/>
            <person name="Halter G.M."/>
            <person name="Han M.V."/>
            <person name="Heger A."/>
            <person name="Hillier L."/>
            <person name="Hinrichs A.S."/>
            <person name="Holmes I."/>
            <person name="Hoskins R.A."/>
            <person name="Hubisz M.J."/>
            <person name="Hultmark D."/>
            <person name="Huntley M.A."/>
            <person name="Jaffe D.B."/>
            <person name="Jagadeeshan S."/>
            <person name="Jeck W.R."/>
            <person name="Johnson J."/>
            <person name="Jones C.D."/>
            <person name="Jordan W.C."/>
            <person name="Karpen G.H."/>
            <person name="Kataoka E."/>
            <person name="Keightley P.D."/>
            <person name="Kheradpour P."/>
            <person name="Kirkness E.F."/>
            <person name="Koerich L.B."/>
            <person name="Kristiansen K."/>
            <person name="Kudrna D."/>
            <person name="Kulathinal R.J."/>
            <person name="Kumar S."/>
            <person name="Kwok R."/>
            <person name="Lander E."/>
            <person name="Langley C.H."/>
            <person name="Lapoint R."/>
            <person name="Lazzaro B.P."/>
            <person name="Lee S.J."/>
            <person name="Levesque L."/>
            <person name="Li R."/>
            <person name="Lin C.F."/>
            <person name="Lin M.F."/>
            <person name="Lindblad-Toh K."/>
            <person name="Llopart A."/>
            <person name="Long M."/>
            <person name="Low L."/>
            <person name="Lozovsky E."/>
            <person name="Lu J."/>
            <person name="Luo M."/>
            <person name="Machado C.A."/>
            <person name="Makalowski W."/>
            <person name="Marzo M."/>
            <person name="Matsuda M."/>
            <person name="Matzkin L."/>
            <person name="McAllister B."/>
            <person name="McBride C.S."/>
            <person name="McKernan B."/>
            <person name="McKernan K."/>
            <person name="Mendez-Lago M."/>
            <person name="Minx P."/>
            <person name="Mollenhauer M.U."/>
            <person name="Montooth K."/>
            <person name="Mount S.M."/>
            <person name="Mu X."/>
            <person name="Myers E."/>
            <person name="Negre B."/>
            <person name="Newfeld S."/>
            <person name="Nielsen R."/>
            <person name="Noor M.A."/>
            <person name="O'Grady P."/>
            <person name="Pachter L."/>
            <person name="Papaceit M."/>
            <person name="Parisi M.J."/>
            <person name="Parisi M."/>
            <person name="Parts L."/>
            <person name="Pedersen J.S."/>
            <person name="Pesole G."/>
            <person name="Phillippy A.M."/>
            <person name="Ponting C.P."/>
            <person name="Pop M."/>
            <person name="Porcelli D."/>
            <person name="Powell J.R."/>
            <person name="Prohaska S."/>
            <person name="Pruitt K."/>
            <person name="Puig M."/>
            <person name="Quesneville H."/>
            <person name="Ram K.R."/>
            <person name="Rand D."/>
            <person name="Rasmussen M.D."/>
            <person name="Reed L.K."/>
            <person name="Reenan R."/>
            <person name="Reily A."/>
            <person name="Remington K.A."/>
            <person name="Rieger T.T."/>
            <person name="Ritchie M.G."/>
            <person name="Robin C."/>
            <person name="Rogers Y.H."/>
            <person name="Rohde C."/>
            <person name="Rozas J."/>
            <person name="Rubenfield M.J."/>
            <person name="Ruiz A."/>
            <person name="Russo S."/>
            <person name="Salzberg S.L."/>
            <person name="Sanchez-Gracia A."/>
            <person name="Saranga D.J."/>
            <person name="Sato H."/>
            <person name="Schaeffer S.W."/>
            <person name="Schatz M.C."/>
            <person name="Schlenke T."/>
            <person name="Schwartz R."/>
            <person name="Segarra C."/>
            <person name="Singh R.S."/>
            <person name="Sirot L."/>
            <person name="Sirota M."/>
            <person name="Sisneros N.B."/>
            <person name="Smith C.D."/>
            <person name="Smith T.F."/>
            <person name="Spieth J."/>
            <person name="Stage D.E."/>
            <person name="Stark A."/>
            <person name="Stephan W."/>
            <person name="Strausberg R.L."/>
            <person name="Strempel S."/>
            <person name="Sturgill D."/>
            <person name="Sutton G."/>
            <person name="Sutton G.G."/>
            <person name="Tao W."/>
            <person name="Teichmann S."/>
            <person name="Tobari Y.N."/>
            <person name="Tomimura Y."/>
            <person name="Tsolas J.M."/>
            <person name="Valente V.L."/>
            <person name="Venter E."/>
            <person name="Venter J.C."/>
            <person name="Vicario S."/>
            <person name="Vieira F.G."/>
            <person name="Vilella A.J."/>
            <person name="Villasante A."/>
            <person name="Walenz B."/>
            <person name="Wang J."/>
            <person name="Wasserman M."/>
            <person name="Watts T."/>
            <person name="Wilson D."/>
            <person name="Wilson R.K."/>
            <person name="Wing R.A."/>
            <person name="Wolfner M.F."/>
            <person name="Wong A."/>
            <person name="Wong G.K."/>
            <person name="Wu C.I."/>
            <person name="Wu G."/>
            <person name="Yamamoto D."/>
            <person name="Yang H.P."/>
            <person name="Yang S.P."/>
            <person name="Yorke J.A."/>
            <person name="Yoshida K."/>
            <person name="Zdobnov E."/>
            <person name="Zhang P."/>
            <person name="Zhang Y."/>
            <person name="Zimin A.V."/>
            <person name="Baldwin J."/>
            <person name="Abdouelleil A."/>
            <person name="Abdulkadir J."/>
            <person name="Abebe A."/>
            <person name="Abera B."/>
            <person name="Abreu J."/>
            <person name="Acer S.C."/>
            <person name="Aftuck L."/>
            <person name="Alexander A."/>
            <person name="An P."/>
            <person name="Anderson E."/>
            <person name="Anderson S."/>
            <person name="Arachi H."/>
            <person name="Azer M."/>
            <person name="Bachantsang P."/>
            <person name="Barry A."/>
            <person name="Bayul T."/>
            <person name="Berlin A."/>
            <person name="Bessette D."/>
            <person name="Bloom T."/>
            <person name="Blye J."/>
            <person name="Boguslavskiy L."/>
            <person name="Bonnet C."/>
            <person name="Boukhgalter B."/>
            <person name="Bourzgui I."/>
            <person name="Brown A."/>
            <person name="Cahill P."/>
            <person name="Channer S."/>
            <person name="Cheshatsang Y."/>
            <person name="Chuda L."/>
            <person name="Citroen M."/>
            <person name="Collymore A."/>
            <person name="Cooke P."/>
            <person name="Costello M."/>
            <person name="D'Aco K."/>
            <person name="Daza R."/>
            <person name="De Haan G."/>
            <person name="DeGray S."/>
            <person name="DeMaso C."/>
            <person name="Dhargay N."/>
            <person name="Dooley K."/>
            <person name="Dooley E."/>
            <person name="Doricent M."/>
            <person name="Dorje P."/>
            <person name="Dorjee K."/>
            <person name="Dupes A."/>
            <person name="Elong R."/>
            <person name="Falk J."/>
            <person name="Farina A."/>
            <person name="Faro S."/>
            <person name="Ferguson D."/>
            <person name="Fisher S."/>
            <person name="Foley C.D."/>
            <person name="Franke A."/>
            <person name="Friedrich D."/>
            <person name="Gadbois L."/>
            <person name="Gearin G."/>
            <person name="Gearin C.R."/>
            <person name="Giannoukos G."/>
            <person name="Goode T."/>
            <person name="Graham J."/>
            <person name="Grandbois E."/>
            <person name="Grewal S."/>
            <person name="Gyaltsen K."/>
            <person name="Hafez N."/>
            <person name="Hagos B."/>
            <person name="Hall J."/>
            <person name="Henson C."/>
            <person name="Hollinger A."/>
            <person name="Honan T."/>
            <person name="Huard M.D."/>
            <person name="Hughes L."/>
            <person name="Hurhula B."/>
            <person name="Husby M.E."/>
            <person name="Kamat A."/>
            <person name="Kanga B."/>
            <person name="Kashin S."/>
            <person name="Khazanovich D."/>
            <person name="Kisner P."/>
            <person name="Lance K."/>
            <person name="Lara M."/>
            <person name="Lee W."/>
            <person name="Lennon N."/>
            <person name="Letendre F."/>
            <person name="LeVine R."/>
            <person name="Lipovsky A."/>
            <person name="Liu X."/>
            <person name="Liu J."/>
            <person name="Liu S."/>
            <person name="Lokyitsang T."/>
            <person name="Lokyitsang Y."/>
            <person name="Lubonja R."/>
            <person name="Lui A."/>
            <person name="MacDonald P."/>
            <person name="Magnisalis V."/>
            <person name="Maru K."/>
            <person name="Matthews C."/>
            <person name="McCusker W."/>
            <person name="McDonough S."/>
            <person name="Mehta T."/>
            <person name="Meldrim J."/>
            <person name="Meneus L."/>
            <person name="Mihai O."/>
            <person name="Mihalev A."/>
            <person name="Mihova T."/>
            <person name="Mittelman R."/>
            <person name="Mlenga V."/>
            <person name="Montmayeur A."/>
            <person name="Mulrain L."/>
            <person name="Navidi A."/>
            <person name="Naylor J."/>
            <person name="Negash T."/>
            <person name="Nguyen T."/>
            <person name="Nguyen N."/>
            <person name="Nicol R."/>
            <person name="Norbu C."/>
            <person name="Norbu N."/>
            <person name="Novod N."/>
            <person name="O'Neill B."/>
            <person name="Osman S."/>
            <person name="Markiewicz E."/>
            <person name="Oyono O.L."/>
            <person name="Patti C."/>
            <person name="Phunkhang P."/>
            <person name="Pierre F."/>
            <person name="Priest M."/>
            <person name="Raghuraman S."/>
            <person name="Rege F."/>
            <person name="Reyes R."/>
            <person name="Rise C."/>
            <person name="Rogov P."/>
            <person name="Ross K."/>
            <person name="Ryan E."/>
            <person name="Settipalli S."/>
            <person name="Shea T."/>
            <person name="Sherpa N."/>
            <person name="Shi L."/>
            <person name="Shih D."/>
            <person name="Sparrow T."/>
            <person name="Spaulding J."/>
            <person name="Stalker J."/>
            <person name="Stange-Thomann N."/>
            <person name="Stavropoulos S."/>
            <person name="Stone C."/>
            <person name="Strader C."/>
            <person name="Tesfaye S."/>
            <person name="Thomson T."/>
            <person name="Thoulutsang Y."/>
            <person name="Thoulutsang D."/>
            <person name="Topham K."/>
            <person name="Topping I."/>
            <person name="Tsamla T."/>
            <person name="Vassiliev H."/>
            <person name="Vo A."/>
            <person name="Wangchuk T."/>
            <person name="Wangdi T."/>
            <person name="Weiand M."/>
            <person name="Wilkinson J."/>
            <person name="Wilson A."/>
            <person name="Yadav S."/>
            <person name="Young G."/>
            <person name="Yu Q."/>
            <person name="Zembek L."/>
            <person name="Zhong D."/>
            <person name="Zimmer A."/>
            <person name="Zwirko Z."/>
            <person name="Jaffe D.B."/>
            <person name="Alvarez P."/>
            <person name="Brockman W."/>
            <person name="Butler J."/>
            <person name="Chin C."/>
            <person name="Gnerre S."/>
            <person name="Grabherr M."/>
            <person name="Kleber M."/>
            <person name="Mauceli E."/>
            <person name="MacCallum I."/>
        </authorList>
    </citation>
    <scope>NUCLEOTIDE SEQUENCE [LARGE SCALE GENOMIC DNA]</scope>
    <source>
        <strain evidence="3">Tucson 15287-2541.00</strain>
    </source>
</reference>
<dbReference type="Proteomes" id="UP000001070">
    <property type="component" value="Unassembled WGS sequence"/>
</dbReference>
<feature type="region of interest" description="Disordered" evidence="1">
    <location>
        <begin position="361"/>
        <end position="430"/>
    </location>
</feature>
<dbReference type="eggNOG" id="ENOG502SCTB">
    <property type="taxonomic scope" value="Eukaryota"/>
</dbReference>
<organism evidence="3">
    <name type="scientific">Drosophila grimshawi</name>
    <name type="common">Hawaiian fruit fly</name>
    <name type="synonym">Idiomyia grimshawi</name>
    <dbReference type="NCBI Taxonomy" id="7222"/>
    <lineage>
        <taxon>Eukaryota</taxon>
        <taxon>Metazoa</taxon>
        <taxon>Ecdysozoa</taxon>
        <taxon>Arthropoda</taxon>
        <taxon>Hexapoda</taxon>
        <taxon>Insecta</taxon>
        <taxon>Pterygota</taxon>
        <taxon>Neoptera</taxon>
        <taxon>Endopterygota</taxon>
        <taxon>Diptera</taxon>
        <taxon>Brachycera</taxon>
        <taxon>Muscomorpha</taxon>
        <taxon>Ephydroidea</taxon>
        <taxon>Drosophilidae</taxon>
        <taxon>Drosophila</taxon>
        <taxon>Hawaiian Drosophila</taxon>
    </lineage>
</organism>
<protein>
    <submittedName>
        <fullName evidence="2">GH10176</fullName>
    </submittedName>
</protein>
<feature type="region of interest" description="Disordered" evidence="1">
    <location>
        <begin position="125"/>
        <end position="150"/>
    </location>
</feature>
<keyword evidence="3" id="KW-1185">Reference proteome</keyword>
<feature type="region of interest" description="Disordered" evidence="1">
    <location>
        <begin position="181"/>
        <end position="208"/>
    </location>
</feature>
<dbReference type="OMA" id="DHIMGRP"/>
<accession>B4JBW4</accession>
<dbReference type="EMBL" id="CH916368">
    <property type="protein sequence ID" value="EDW04067.1"/>
    <property type="molecule type" value="Genomic_DNA"/>
</dbReference>
<feature type="compositionally biased region" description="Low complexity" evidence="1">
    <location>
        <begin position="194"/>
        <end position="204"/>
    </location>
</feature>